<dbReference type="AlphaFoldDB" id="A0A1V2VVQ9"/>
<dbReference type="InterPro" id="IPR016161">
    <property type="entry name" value="Ald_DH/histidinol_DH"/>
</dbReference>
<dbReference type="EMBL" id="MUTJ01000091">
    <property type="protein sequence ID" value="ONU78113.1"/>
    <property type="molecule type" value="Genomic_DNA"/>
</dbReference>
<name>A0A1V2VVQ9_9BURK</name>
<comment type="caution">
    <text evidence="1">The sequence shown here is derived from an EMBL/GenBank/DDBJ whole genome shotgun (WGS) entry which is preliminary data.</text>
</comment>
<proteinExistence type="predicted"/>
<accession>A0A1V2VVQ9</accession>
<evidence type="ECO:0000313" key="1">
    <source>
        <dbReference type="EMBL" id="ONU78113.1"/>
    </source>
</evidence>
<sequence length="93" mass="10224">MRRRGDGCARNEPAPRAGACASWRFVPGHPLDPSETIDAIVDRAQLDRAVRYIGLGRDEGRRHAPAGSRRATGRPERAAMCAAWPFFPVSKIL</sequence>
<dbReference type="SUPFAM" id="SSF53720">
    <property type="entry name" value="ALDH-like"/>
    <property type="match status" value="1"/>
</dbReference>
<evidence type="ECO:0000313" key="2">
    <source>
        <dbReference type="Proteomes" id="UP000188543"/>
    </source>
</evidence>
<reference evidence="1 2" key="1">
    <citation type="submission" date="2016-08" db="EMBL/GenBank/DDBJ databases">
        <authorList>
            <person name="Seilhamer J.J."/>
        </authorList>
    </citation>
    <scope>NUCLEOTIDE SEQUENCE [LARGE SCALE GENOMIC DNA]</scope>
    <source>
        <strain evidence="1 2">VC14762</strain>
    </source>
</reference>
<organism evidence="1 2">
    <name type="scientific">Burkholderia cenocepacia</name>
    <dbReference type="NCBI Taxonomy" id="95486"/>
    <lineage>
        <taxon>Bacteria</taxon>
        <taxon>Pseudomonadati</taxon>
        <taxon>Pseudomonadota</taxon>
        <taxon>Betaproteobacteria</taxon>
        <taxon>Burkholderiales</taxon>
        <taxon>Burkholderiaceae</taxon>
        <taxon>Burkholderia</taxon>
        <taxon>Burkholderia cepacia complex</taxon>
    </lineage>
</organism>
<gene>
    <name evidence="1" type="ORF">A8E72_30105</name>
</gene>
<dbReference type="GO" id="GO:0016491">
    <property type="term" value="F:oxidoreductase activity"/>
    <property type="evidence" value="ECO:0007669"/>
    <property type="project" value="InterPro"/>
</dbReference>
<protein>
    <submittedName>
        <fullName evidence="1">Uncharacterized protein</fullName>
    </submittedName>
</protein>
<dbReference type="Proteomes" id="UP000188543">
    <property type="component" value="Unassembled WGS sequence"/>
</dbReference>